<evidence type="ECO:0000256" key="11">
    <source>
        <dbReference type="PIRSR" id="PIRSR005639-1"/>
    </source>
</evidence>
<feature type="active site" description="Charge relay system" evidence="10 11">
    <location>
        <position position="172"/>
    </location>
</feature>
<feature type="active site" description="Nucleophile" evidence="10 11">
    <location>
        <position position="76"/>
    </location>
</feature>
<evidence type="ECO:0000256" key="12">
    <source>
        <dbReference type="PIRSR" id="PIRSR005639-2"/>
    </source>
</evidence>
<organism evidence="13 14">
    <name type="scientific">Candidatus Anoxymicrobium japonicum</name>
    <dbReference type="NCBI Taxonomy" id="2013648"/>
    <lineage>
        <taxon>Bacteria</taxon>
        <taxon>Bacillati</taxon>
        <taxon>Actinomycetota</taxon>
        <taxon>Candidatus Geothermincolia</taxon>
        <taxon>Candidatus Geothermincolales</taxon>
        <taxon>Candidatus Anoxymicrobiaceae</taxon>
        <taxon>Candidatus Anoxymicrobium</taxon>
    </lineage>
</organism>
<dbReference type="AlphaFoldDB" id="A0A2N3G818"/>
<comment type="caution">
    <text evidence="13">The sequence shown here is derived from an EMBL/GenBank/DDBJ whole genome shotgun (WGS) entry which is preliminary data.</text>
</comment>
<evidence type="ECO:0000256" key="10">
    <source>
        <dbReference type="HAMAP-Rule" id="MF_01615"/>
    </source>
</evidence>
<dbReference type="PROSITE" id="PS51130">
    <property type="entry name" value="PDXT_SNO_2"/>
    <property type="match status" value="1"/>
</dbReference>
<dbReference type="GO" id="GO:0036381">
    <property type="term" value="F:pyridoxal 5'-phosphate synthase (glutamine hydrolysing) activity"/>
    <property type="evidence" value="ECO:0007669"/>
    <property type="project" value="UniProtKB-UniRule"/>
</dbReference>
<dbReference type="UniPathway" id="UPA00245"/>
<keyword evidence="2 10" id="KW-0378">Hydrolase</keyword>
<dbReference type="GO" id="GO:0005829">
    <property type="term" value="C:cytosol"/>
    <property type="evidence" value="ECO:0007669"/>
    <property type="project" value="TreeGrafter"/>
</dbReference>
<dbReference type="PROSITE" id="PS01236">
    <property type="entry name" value="PDXT_SNO_1"/>
    <property type="match status" value="1"/>
</dbReference>
<dbReference type="Pfam" id="PF01174">
    <property type="entry name" value="SNO"/>
    <property type="match status" value="1"/>
</dbReference>
<dbReference type="GO" id="GO:0006543">
    <property type="term" value="P:L-glutamine catabolic process"/>
    <property type="evidence" value="ECO:0007669"/>
    <property type="project" value="UniProtKB-UniRule"/>
</dbReference>
<feature type="binding site" evidence="10 12">
    <location>
        <position position="103"/>
    </location>
    <ligand>
        <name>L-glutamine</name>
        <dbReference type="ChEBI" id="CHEBI:58359"/>
    </ligand>
</feature>
<evidence type="ECO:0000256" key="2">
    <source>
        <dbReference type="ARBA" id="ARBA00022801"/>
    </source>
</evidence>
<dbReference type="Proteomes" id="UP000233654">
    <property type="component" value="Unassembled WGS sequence"/>
</dbReference>
<dbReference type="GO" id="GO:0042823">
    <property type="term" value="P:pyridoxal phosphate biosynthetic process"/>
    <property type="evidence" value="ECO:0007669"/>
    <property type="project" value="UniProtKB-UniRule"/>
</dbReference>
<dbReference type="EMBL" id="PHEX01000004">
    <property type="protein sequence ID" value="PKQ28860.1"/>
    <property type="molecule type" value="Genomic_DNA"/>
</dbReference>
<evidence type="ECO:0000313" key="13">
    <source>
        <dbReference type="EMBL" id="PKQ28860.1"/>
    </source>
</evidence>
<keyword evidence="5 10" id="KW-0456">Lyase</keyword>
<sequence length="199" mass="21319">MGVLALQGAVREHLYMIERCGARGTGIKRPSGLSCVDGLIIPGGESTTIGKLIDEYGFAGPIKKLAALGVPIYGTCAGLIIVSRRVSGKHEMILGLADVAVERNAFGRQVDSFEKDIHIQGIPDEDISFRALFIRAPVIKEMGPGAVEMSRLEQGVVMAREGNVLLGAFHPELTDDTRVHRYFLDMVASARGAKSDTGV</sequence>
<dbReference type="PROSITE" id="PS51273">
    <property type="entry name" value="GATASE_TYPE_1"/>
    <property type="match status" value="1"/>
</dbReference>
<evidence type="ECO:0000256" key="5">
    <source>
        <dbReference type="ARBA" id="ARBA00023239"/>
    </source>
</evidence>
<dbReference type="GO" id="GO:1903600">
    <property type="term" value="C:glutaminase complex"/>
    <property type="evidence" value="ECO:0007669"/>
    <property type="project" value="TreeGrafter"/>
</dbReference>
<evidence type="ECO:0000256" key="7">
    <source>
        <dbReference type="ARBA" id="ARBA00049534"/>
    </source>
</evidence>
<proteinExistence type="inferred from homology"/>
<protein>
    <recommendedName>
        <fullName evidence="10">Pyridoxal 5'-phosphate synthase subunit PdxT</fullName>
        <ecNumber evidence="10">4.3.3.6</ecNumber>
    </recommendedName>
    <alternativeName>
        <fullName evidence="10">Pdx2</fullName>
    </alternativeName>
    <alternativeName>
        <fullName evidence="10">Pyridoxal 5'-phosphate synthase glutaminase subunit</fullName>
        <ecNumber evidence="10">3.5.1.2</ecNumber>
    </alternativeName>
</protein>
<dbReference type="CDD" id="cd01749">
    <property type="entry name" value="GATase1_PB"/>
    <property type="match status" value="1"/>
</dbReference>
<dbReference type="EC" id="4.3.3.6" evidence="10"/>
<evidence type="ECO:0000256" key="1">
    <source>
        <dbReference type="ARBA" id="ARBA00008345"/>
    </source>
</evidence>
<evidence type="ECO:0000256" key="6">
    <source>
        <dbReference type="ARBA" id="ARBA00047992"/>
    </source>
</evidence>
<feature type="active site" description="Charge relay system" evidence="10 11">
    <location>
        <position position="170"/>
    </location>
</feature>
<comment type="catalytic activity">
    <reaction evidence="7 10">
        <text>L-glutamine + H2O = L-glutamate + NH4(+)</text>
        <dbReference type="Rhea" id="RHEA:15889"/>
        <dbReference type="ChEBI" id="CHEBI:15377"/>
        <dbReference type="ChEBI" id="CHEBI:28938"/>
        <dbReference type="ChEBI" id="CHEBI:29985"/>
        <dbReference type="ChEBI" id="CHEBI:58359"/>
        <dbReference type="EC" id="3.5.1.2"/>
    </reaction>
</comment>
<evidence type="ECO:0000256" key="8">
    <source>
        <dbReference type="ARBA" id="ARBA00054599"/>
    </source>
</evidence>
<dbReference type="FunFam" id="3.40.50.880:FF:000010">
    <property type="entry name" value="uncharacterized protein LOC100176842 isoform X2"/>
    <property type="match status" value="1"/>
</dbReference>
<reference evidence="13 14" key="1">
    <citation type="journal article" date="2017" name="ISME J.">
        <title>Potential for microbial H2 and metal transformations associated with novel bacteria and archaea in deep terrestrial subsurface sediments.</title>
        <authorList>
            <person name="Hernsdorf A.W."/>
            <person name="Amano Y."/>
            <person name="Miyakawa K."/>
            <person name="Ise K."/>
            <person name="Suzuki Y."/>
            <person name="Anantharaman K."/>
            <person name="Probst A."/>
            <person name="Burstein D."/>
            <person name="Thomas B.C."/>
            <person name="Banfield J.F."/>
        </authorList>
    </citation>
    <scope>NUCLEOTIDE SEQUENCE [LARGE SCALE GENOMIC DNA]</scope>
    <source>
        <strain evidence="13">HGW-Actinobacteria-3</strain>
    </source>
</reference>
<evidence type="ECO:0000256" key="4">
    <source>
        <dbReference type="ARBA" id="ARBA00022962"/>
    </source>
</evidence>
<dbReference type="PANTHER" id="PTHR31559">
    <property type="entry name" value="PYRIDOXAL 5'-PHOSPHATE SYNTHASE SUBUNIT SNO"/>
    <property type="match status" value="1"/>
</dbReference>
<comment type="similarity">
    <text evidence="1 10">Belongs to the glutaminase PdxT/SNO family.</text>
</comment>
<dbReference type="GO" id="GO:0008614">
    <property type="term" value="P:pyridoxine metabolic process"/>
    <property type="evidence" value="ECO:0007669"/>
    <property type="project" value="TreeGrafter"/>
</dbReference>
<comment type="pathway">
    <text evidence="10">Cofactor biosynthesis; pyridoxal 5'-phosphate biosynthesis.</text>
</comment>
<dbReference type="GO" id="GO:0004359">
    <property type="term" value="F:glutaminase activity"/>
    <property type="evidence" value="ECO:0007669"/>
    <property type="project" value="UniProtKB-UniRule"/>
</dbReference>
<dbReference type="Gene3D" id="3.40.50.880">
    <property type="match status" value="1"/>
</dbReference>
<dbReference type="InterPro" id="IPR021196">
    <property type="entry name" value="PdxT/SNO_CS"/>
</dbReference>
<dbReference type="PIRSF" id="PIRSF005639">
    <property type="entry name" value="Glut_amidoT_SNO"/>
    <property type="match status" value="1"/>
</dbReference>
<dbReference type="NCBIfam" id="TIGR03800">
    <property type="entry name" value="PLP_synth_Pdx2"/>
    <property type="match status" value="1"/>
</dbReference>
<keyword evidence="3 10" id="KW-0663">Pyridoxal phosphate</keyword>
<dbReference type="PANTHER" id="PTHR31559:SF0">
    <property type="entry name" value="PYRIDOXAL 5'-PHOSPHATE SYNTHASE SUBUNIT SNO1-RELATED"/>
    <property type="match status" value="1"/>
</dbReference>
<comment type="subunit">
    <text evidence="9 10">In the presence of PdxS, forms a dodecamer of heterodimers. Only shows activity in the heterodimer.</text>
</comment>
<dbReference type="HAMAP" id="MF_01615">
    <property type="entry name" value="PdxT"/>
    <property type="match status" value="1"/>
</dbReference>
<comment type="catalytic activity">
    <reaction evidence="6 10">
        <text>aldehydo-D-ribose 5-phosphate + D-glyceraldehyde 3-phosphate + L-glutamine = pyridoxal 5'-phosphate + L-glutamate + phosphate + 3 H2O + H(+)</text>
        <dbReference type="Rhea" id="RHEA:31507"/>
        <dbReference type="ChEBI" id="CHEBI:15377"/>
        <dbReference type="ChEBI" id="CHEBI:15378"/>
        <dbReference type="ChEBI" id="CHEBI:29985"/>
        <dbReference type="ChEBI" id="CHEBI:43474"/>
        <dbReference type="ChEBI" id="CHEBI:58273"/>
        <dbReference type="ChEBI" id="CHEBI:58359"/>
        <dbReference type="ChEBI" id="CHEBI:59776"/>
        <dbReference type="ChEBI" id="CHEBI:597326"/>
        <dbReference type="EC" id="4.3.3.6"/>
    </reaction>
</comment>
<comment type="function">
    <text evidence="8 10">Catalyzes the hydrolysis of glutamine to glutamate and ammonia as part of the biosynthesis of pyridoxal 5'-phosphate. The resulting ammonia molecule is channeled to the active site of PdxS.</text>
</comment>
<dbReference type="SUPFAM" id="SSF52317">
    <property type="entry name" value="Class I glutamine amidotransferase-like"/>
    <property type="match status" value="1"/>
</dbReference>
<keyword evidence="4 10" id="KW-0315">Glutamine amidotransferase</keyword>
<evidence type="ECO:0000256" key="3">
    <source>
        <dbReference type="ARBA" id="ARBA00022898"/>
    </source>
</evidence>
<feature type="binding site" evidence="10 12">
    <location>
        <begin position="134"/>
        <end position="135"/>
    </location>
    <ligand>
        <name>L-glutamine</name>
        <dbReference type="ChEBI" id="CHEBI:58359"/>
    </ligand>
</feature>
<evidence type="ECO:0000256" key="9">
    <source>
        <dbReference type="ARBA" id="ARBA00064749"/>
    </source>
</evidence>
<feature type="binding site" evidence="10 12">
    <location>
        <begin position="44"/>
        <end position="46"/>
    </location>
    <ligand>
        <name>L-glutamine</name>
        <dbReference type="ChEBI" id="CHEBI:58359"/>
    </ligand>
</feature>
<gene>
    <name evidence="10" type="primary">pdxT</name>
    <name evidence="13" type="ORF">CVT63_00785</name>
</gene>
<accession>A0A2N3G818</accession>
<name>A0A2N3G818_9ACTN</name>
<dbReference type="InterPro" id="IPR029062">
    <property type="entry name" value="Class_I_gatase-like"/>
</dbReference>
<evidence type="ECO:0000313" key="14">
    <source>
        <dbReference type="Proteomes" id="UP000233654"/>
    </source>
</evidence>
<dbReference type="InterPro" id="IPR002161">
    <property type="entry name" value="PdxT/SNO"/>
</dbReference>
<dbReference type="EC" id="3.5.1.2" evidence="10"/>